<evidence type="ECO:0000256" key="3">
    <source>
        <dbReference type="ARBA" id="ARBA00023002"/>
    </source>
</evidence>
<evidence type="ECO:0000256" key="2">
    <source>
        <dbReference type="ARBA" id="ARBA00022977"/>
    </source>
</evidence>
<gene>
    <name evidence="7" type="primary">thiO</name>
    <name evidence="7" type="ORF">FOY51_14030</name>
</gene>
<dbReference type="Gene3D" id="3.30.9.10">
    <property type="entry name" value="D-Amino Acid Oxidase, subunit A, domain 2"/>
    <property type="match status" value="1"/>
</dbReference>
<dbReference type="PANTHER" id="PTHR13847:SF289">
    <property type="entry name" value="GLYCINE OXIDASE"/>
    <property type="match status" value="1"/>
</dbReference>
<comment type="caution">
    <text evidence="7">The sequence shown here is derived from an EMBL/GenBank/DDBJ whole genome shotgun (WGS) entry which is preliminary data.</text>
</comment>
<name>A0A5A7S7I7_9NOCA</name>
<protein>
    <recommendedName>
        <fullName evidence="5">glycine oxidase</fullName>
        <ecNumber evidence="5">1.4.3.19</ecNumber>
    </recommendedName>
</protein>
<dbReference type="InterPro" id="IPR012727">
    <property type="entry name" value="Gly_oxidase_ThiO"/>
</dbReference>
<dbReference type="Pfam" id="PF01266">
    <property type="entry name" value="DAO"/>
    <property type="match status" value="1"/>
</dbReference>
<dbReference type="GO" id="GO:0005737">
    <property type="term" value="C:cytoplasm"/>
    <property type="evidence" value="ECO:0007669"/>
    <property type="project" value="TreeGrafter"/>
</dbReference>
<sequence>MGTLAVVGGGVIGLSTAWRAAAAGWQVTLFDSAVGSGASRVAGGMLAPLSEGWPGEEQPLELGAASLVRWPDFGTRLGSVFAAEGSLTVALDAADAEDLRTVAEWVGRQGYDLRLLNRSEIREVEPSLGRGARLGLLAPTELAVDNRRLLDALRSAAIASGVEFVEEDARDLDLLAADQVVLAAGERSAQLWPGLPVRPVKGEILRLRARAGVTPAPTRVVRARVHGRPIYLVPRDDGIVVGATQYESGHDTQVTVAGVRDLIADAETLMPAIGEYELAEAAAGLRPMSPDNLPLIGRLSDRVIVATGHGRNGILLAPITADAVLALLDGSALVEAKSADPQRFSSIAATSGASS</sequence>
<keyword evidence="8" id="KW-1185">Reference proteome</keyword>
<proteinExistence type="predicted"/>
<dbReference type="NCBIfam" id="TIGR02352">
    <property type="entry name" value="thiamin_ThiO"/>
    <property type="match status" value="1"/>
</dbReference>
<dbReference type="RefSeq" id="WP_149430881.1">
    <property type="nucleotide sequence ID" value="NZ_VLNY01000006.1"/>
</dbReference>
<dbReference type="OrthoDB" id="3214401at2"/>
<evidence type="ECO:0000313" key="8">
    <source>
        <dbReference type="Proteomes" id="UP000322244"/>
    </source>
</evidence>
<evidence type="ECO:0000256" key="4">
    <source>
        <dbReference type="ARBA" id="ARBA00049872"/>
    </source>
</evidence>
<organism evidence="7 8">
    <name type="scientific">Antrihabitans cavernicola</name>
    <dbReference type="NCBI Taxonomy" id="2495913"/>
    <lineage>
        <taxon>Bacteria</taxon>
        <taxon>Bacillati</taxon>
        <taxon>Actinomycetota</taxon>
        <taxon>Actinomycetes</taxon>
        <taxon>Mycobacteriales</taxon>
        <taxon>Nocardiaceae</taxon>
        <taxon>Antrihabitans</taxon>
    </lineage>
</organism>
<dbReference type="Gene3D" id="3.50.50.60">
    <property type="entry name" value="FAD/NAD(P)-binding domain"/>
    <property type="match status" value="1"/>
</dbReference>
<dbReference type="InterPro" id="IPR036188">
    <property type="entry name" value="FAD/NAD-bd_sf"/>
</dbReference>
<comment type="catalytic activity">
    <reaction evidence="4">
        <text>glycine + O2 + H2O = glyoxylate + H2O2 + NH4(+)</text>
        <dbReference type="Rhea" id="RHEA:11532"/>
        <dbReference type="ChEBI" id="CHEBI:15377"/>
        <dbReference type="ChEBI" id="CHEBI:15379"/>
        <dbReference type="ChEBI" id="CHEBI:16240"/>
        <dbReference type="ChEBI" id="CHEBI:28938"/>
        <dbReference type="ChEBI" id="CHEBI:36655"/>
        <dbReference type="ChEBI" id="CHEBI:57305"/>
        <dbReference type="EC" id="1.4.3.19"/>
    </reaction>
</comment>
<dbReference type="SUPFAM" id="SSF51905">
    <property type="entry name" value="FAD/NAD(P)-binding domain"/>
    <property type="match status" value="1"/>
</dbReference>
<dbReference type="AlphaFoldDB" id="A0A5A7S7I7"/>
<dbReference type="UniPathway" id="UPA00060"/>
<evidence type="ECO:0000256" key="5">
    <source>
        <dbReference type="ARBA" id="ARBA00050018"/>
    </source>
</evidence>
<dbReference type="EC" id="1.4.3.19" evidence="5"/>
<comment type="pathway">
    <text evidence="1">Cofactor biosynthesis; thiamine diphosphate biosynthesis.</text>
</comment>
<dbReference type="GO" id="GO:0043799">
    <property type="term" value="F:glycine oxidase activity"/>
    <property type="evidence" value="ECO:0007669"/>
    <property type="project" value="UniProtKB-EC"/>
</dbReference>
<evidence type="ECO:0000313" key="7">
    <source>
        <dbReference type="EMBL" id="KAA0022120.1"/>
    </source>
</evidence>
<keyword evidence="3 7" id="KW-0560">Oxidoreductase</keyword>
<accession>A0A5A7S7I7</accession>
<dbReference type="GO" id="GO:0009229">
    <property type="term" value="P:thiamine diphosphate biosynthetic process"/>
    <property type="evidence" value="ECO:0007669"/>
    <property type="project" value="UniProtKB-UniPathway"/>
</dbReference>
<dbReference type="SUPFAM" id="SSF54373">
    <property type="entry name" value="FAD-linked reductases, C-terminal domain"/>
    <property type="match status" value="1"/>
</dbReference>
<evidence type="ECO:0000256" key="1">
    <source>
        <dbReference type="ARBA" id="ARBA00004948"/>
    </source>
</evidence>
<dbReference type="GO" id="GO:0009228">
    <property type="term" value="P:thiamine biosynthetic process"/>
    <property type="evidence" value="ECO:0007669"/>
    <property type="project" value="UniProtKB-KW"/>
</dbReference>
<dbReference type="PANTHER" id="PTHR13847">
    <property type="entry name" value="SARCOSINE DEHYDROGENASE-RELATED"/>
    <property type="match status" value="1"/>
</dbReference>
<reference evidence="7 8" key="1">
    <citation type="submission" date="2019-07" db="EMBL/GenBank/DDBJ databases">
        <title>Rhodococcus cavernicolus sp. nov., isolated from a cave.</title>
        <authorList>
            <person name="Lee S.D."/>
        </authorList>
    </citation>
    <scope>NUCLEOTIDE SEQUENCE [LARGE SCALE GENOMIC DNA]</scope>
    <source>
        <strain evidence="7 8">C1-24</strain>
    </source>
</reference>
<dbReference type="Proteomes" id="UP000322244">
    <property type="component" value="Unassembled WGS sequence"/>
</dbReference>
<evidence type="ECO:0000259" key="6">
    <source>
        <dbReference type="Pfam" id="PF01266"/>
    </source>
</evidence>
<feature type="domain" description="FAD dependent oxidoreductase" evidence="6">
    <location>
        <begin position="4"/>
        <end position="324"/>
    </location>
</feature>
<dbReference type="InterPro" id="IPR006076">
    <property type="entry name" value="FAD-dep_OxRdtase"/>
</dbReference>
<dbReference type="EMBL" id="VLNY01000006">
    <property type="protein sequence ID" value="KAA0022120.1"/>
    <property type="molecule type" value="Genomic_DNA"/>
</dbReference>
<keyword evidence="2" id="KW-0784">Thiamine biosynthesis</keyword>
<dbReference type="GO" id="GO:0050660">
    <property type="term" value="F:flavin adenine dinucleotide binding"/>
    <property type="evidence" value="ECO:0007669"/>
    <property type="project" value="InterPro"/>
</dbReference>